<dbReference type="Proteomes" id="UP001207294">
    <property type="component" value="Unassembled WGS sequence"/>
</dbReference>
<feature type="domain" description="FAD-binding" evidence="1">
    <location>
        <begin position="2"/>
        <end position="327"/>
    </location>
</feature>
<keyword evidence="3" id="KW-1185">Reference proteome</keyword>
<accession>A0ABT3BRN6</accession>
<keyword evidence="2" id="KW-0503">Monooxygenase</keyword>
<dbReference type="PRINTS" id="PR00420">
    <property type="entry name" value="RNGMNOXGNASE"/>
</dbReference>
<dbReference type="Pfam" id="PF01494">
    <property type="entry name" value="FAD_binding_3"/>
    <property type="match status" value="1"/>
</dbReference>
<sequence>MYDVLIVGAGPAGSALAICLSREGLDVCMVDRDEASQSRPGECLSPEAVPSLAALGHADLLDDLSVARPCCGVQSIWMTPERAFRDYFAERSSQGYFLQRQVFDARLRDKAQAAGVALERGVQVTHAEFGAVTTLTGSRGTEHWSAKSRFVVDASGKSSSIARLGGAGRRRLSRQVAVAACLPVGTSELASSDWLLIEADTQGWWSGATSTSGQRHLVRFFPEGSDAGRTPVELARQLQQTKLMQLYASADELSTAPVQVLDAGCSALDCVATSQWLAVGEAAIAFDPVTSQGLAHAFGACRPATSAILEYLHHGRTDKLERYDQQTRITLAHSLKGLMSHYAQCHSLTSVG</sequence>
<dbReference type="GeneID" id="93559820"/>
<dbReference type="InterPro" id="IPR050816">
    <property type="entry name" value="Flavin-dep_Halogenase_NPB"/>
</dbReference>
<evidence type="ECO:0000313" key="2">
    <source>
        <dbReference type="EMBL" id="MCV4375487.1"/>
    </source>
</evidence>
<dbReference type="InterPro" id="IPR036188">
    <property type="entry name" value="FAD/NAD-bd_sf"/>
</dbReference>
<keyword evidence="2" id="KW-0560">Oxidoreductase</keyword>
<dbReference type="Gene3D" id="3.50.50.60">
    <property type="entry name" value="FAD/NAD(P)-binding domain"/>
    <property type="match status" value="1"/>
</dbReference>
<dbReference type="PANTHER" id="PTHR43747">
    <property type="entry name" value="FAD-BINDING PROTEIN"/>
    <property type="match status" value="1"/>
</dbReference>
<name>A0ABT3BRN6_9PSED</name>
<gene>
    <name evidence="2" type="ORF">OH718_02645</name>
</gene>
<proteinExistence type="predicted"/>
<organism evidence="2 3">
    <name type="scientific">Pseudomonas capsici</name>
    <dbReference type="NCBI Taxonomy" id="2810614"/>
    <lineage>
        <taxon>Bacteria</taxon>
        <taxon>Pseudomonadati</taxon>
        <taxon>Pseudomonadota</taxon>
        <taxon>Gammaproteobacteria</taxon>
        <taxon>Pseudomonadales</taxon>
        <taxon>Pseudomonadaceae</taxon>
        <taxon>Pseudomonas</taxon>
    </lineage>
</organism>
<dbReference type="EMBL" id="JAOXML010000001">
    <property type="protein sequence ID" value="MCV4375487.1"/>
    <property type="molecule type" value="Genomic_DNA"/>
</dbReference>
<dbReference type="PANTHER" id="PTHR43747:SF1">
    <property type="entry name" value="SLR1998 PROTEIN"/>
    <property type="match status" value="1"/>
</dbReference>
<comment type="caution">
    <text evidence="2">The sequence shown here is derived from an EMBL/GenBank/DDBJ whole genome shotgun (WGS) entry which is preliminary data.</text>
</comment>
<protein>
    <submittedName>
        <fullName evidence="2">FAD-dependent monooxygenase</fullName>
    </submittedName>
</protein>
<dbReference type="RefSeq" id="WP_263942910.1">
    <property type="nucleotide sequence ID" value="NZ_JAFGZD010000001.1"/>
</dbReference>
<evidence type="ECO:0000313" key="3">
    <source>
        <dbReference type="Proteomes" id="UP001207294"/>
    </source>
</evidence>
<dbReference type="SUPFAM" id="SSF51905">
    <property type="entry name" value="FAD/NAD(P)-binding domain"/>
    <property type="match status" value="1"/>
</dbReference>
<reference evidence="2 3" key="1">
    <citation type="submission" date="2022-10" db="EMBL/GenBank/DDBJ databases">
        <title>Characterization of Pseudomonas capsici strains from pepper and tomato in Georgia.</title>
        <authorList>
            <person name="Zhao M."/>
            <person name="Dutta B."/>
        </authorList>
    </citation>
    <scope>NUCLEOTIDE SEQUENCE [LARGE SCALE GENOMIC DNA]</scope>
    <source>
        <strain evidence="2 3">Pc20-5</strain>
    </source>
</reference>
<dbReference type="Gene3D" id="3.30.9.100">
    <property type="match status" value="1"/>
</dbReference>
<dbReference type="InterPro" id="IPR002938">
    <property type="entry name" value="FAD-bd"/>
</dbReference>
<dbReference type="GO" id="GO:0004497">
    <property type="term" value="F:monooxygenase activity"/>
    <property type="evidence" value="ECO:0007669"/>
    <property type="project" value="UniProtKB-KW"/>
</dbReference>
<evidence type="ECO:0000259" key="1">
    <source>
        <dbReference type="Pfam" id="PF01494"/>
    </source>
</evidence>